<gene>
    <name evidence="5" type="ORF">DVZ84_08155</name>
</gene>
<dbReference type="InterPro" id="IPR036457">
    <property type="entry name" value="PPM-type-like_dom_sf"/>
</dbReference>
<dbReference type="Proteomes" id="UP000253742">
    <property type="component" value="Unassembled WGS sequence"/>
</dbReference>
<sequence length="456" mass="48191">MRKGSGPRCVHPDGPHRSPPAPAPGKLESGTASGADRGRGRPVVRPGDVEDEGAHARAGGRLPGDPVPDPGLGLGDEGRPVTPAPRPRPWRTAYGRALVRSLPPLLIVVAVLYDIFTPRYFTAGPLYTAAPLVAAPIYSRRGTALTGVAVVASVIGLQVSKGVIHYVDSLTELITIATVAALAVFVNAFVRRTDERLATAREIAEAAQRAVLPEPAERIAGFEIAASYEAAQADAFIGGDLYAVQDSARGVRLIVGDVRGKGMGAVAAVAVVIGAFREAAEQEATLEAVAQRLERALAREGTRRDGLDAFEGFTTAVLAELPHGTGTVRIVNRGHPPPLLLHGDGTLGPLPAREAALPLGMGELGVWPDRAEETAFPGGATLLLYTDGLSEARDEHGEFYDPYARLAGRVFRHPAKLLDTLARDVRRHSGGGMADDMALLAVRRPRRGEHDRCHEP</sequence>
<feature type="domain" description="PPM-type phosphatase" evidence="4">
    <location>
        <begin position="219"/>
        <end position="444"/>
    </location>
</feature>
<evidence type="ECO:0000256" key="2">
    <source>
        <dbReference type="SAM" id="MobiDB-lite"/>
    </source>
</evidence>
<reference evidence="5 6" key="1">
    <citation type="submission" date="2018-07" db="EMBL/GenBank/DDBJ databases">
        <title>Genome guided investigation of antibiotics producing actinomycetales strain isolated from a Macau mangrove ecosystem.</title>
        <authorList>
            <person name="Hu D."/>
        </authorList>
    </citation>
    <scope>NUCLEOTIDE SEQUENCE [LARGE SCALE GENOMIC DNA]</scope>
    <source>
        <strain evidence="5 6">2297</strain>
    </source>
</reference>
<dbReference type="SUPFAM" id="SSF81606">
    <property type="entry name" value="PP2C-like"/>
    <property type="match status" value="1"/>
</dbReference>
<dbReference type="Pfam" id="PF07228">
    <property type="entry name" value="SpoIIE"/>
    <property type="match status" value="1"/>
</dbReference>
<dbReference type="OrthoDB" id="311904at2"/>
<dbReference type="FunFam" id="3.60.40.10:FF:000058">
    <property type="entry name" value="Stage II sporulation protein E"/>
    <property type="match status" value="1"/>
</dbReference>
<evidence type="ECO:0000259" key="4">
    <source>
        <dbReference type="SMART" id="SM00331"/>
    </source>
</evidence>
<keyword evidence="3" id="KW-1133">Transmembrane helix</keyword>
<dbReference type="GO" id="GO:0016791">
    <property type="term" value="F:phosphatase activity"/>
    <property type="evidence" value="ECO:0007669"/>
    <property type="project" value="TreeGrafter"/>
</dbReference>
<keyword evidence="1" id="KW-0378">Hydrolase</keyword>
<dbReference type="PANTHER" id="PTHR43156:SF2">
    <property type="entry name" value="STAGE II SPORULATION PROTEIN E"/>
    <property type="match status" value="1"/>
</dbReference>
<comment type="caution">
    <text evidence="5">The sequence shown here is derived from an EMBL/GenBank/DDBJ whole genome shotgun (WGS) entry which is preliminary data.</text>
</comment>
<feature type="transmembrane region" description="Helical" evidence="3">
    <location>
        <begin position="173"/>
        <end position="190"/>
    </location>
</feature>
<name>A0A369V928_9ACTN</name>
<dbReference type="Gene3D" id="3.60.40.10">
    <property type="entry name" value="PPM-type phosphatase domain"/>
    <property type="match status" value="1"/>
</dbReference>
<dbReference type="AlphaFoldDB" id="A0A369V928"/>
<dbReference type="InterPro" id="IPR052016">
    <property type="entry name" value="Bact_Sigma-Reg"/>
</dbReference>
<keyword evidence="3" id="KW-0472">Membrane</keyword>
<dbReference type="SMART" id="SM00331">
    <property type="entry name" value="PP2C_SIG"/>
    <property type="match status" value="1"/>
</dbReference>
<protein>
    <submittedName>
        <fullName evidence="5">Serine/threonine-protein phosphatase</fullName>
    </submittedName>
</protein>
<dbReference type="EMBL" id="QQBH01000005">
    <property type="protein sequence ID" value="RDD88993.1"/>
    <property type="molecule type" value="Genomic_DNA"/>
</dbReference>
<evidence type="ECO:0000256" key="1">
    <source>
        <dbReference type="ARBA" id="ARBA00022801"/>
    </source>
</evidence>
<dbReference type="InterPro" id="IPR001932">
    <property type="entry name" value="PPM-type_phosphatase-like_dom"/>
</dbReference>
<evidence type="ECO:0000313" key="6">
    <source>
        <dbReference type="Proteomes" id="UP000253742"/>
    </source>
</evidence>
<feature type="transmembrane region" description="Helical" evidence="3">
    <location>
        <begin position="93"/>
        <end position="113"/>
    </location>
</feature>
<dbReference type="PANTHER" id="PTHR43156">
    <property type="entry name" value="STAGE II SPORULATION PROTEIN E-RELATED"/>
    <property type="match status" value="1"/>
</dbReference>
<keyword evidence="3" id="KW-0812">Transmembrane</keyword>
<accession>A0A369V928</accession>
<dbReference type="STRING" id="146923.Spa2297_15655"/>
<evidence type="ECO:0000256" key="3">
    <source>
        <dbReference type="SAM" id="Phobius"/>
    </source>
</evidence>
<proteinExistence type="predicted"/>
<organism evidence="5 6">
    <name type="scientific">Streptomyces parvulus</name>
    <dbReference type="NCBI Taxonomy" id="146923"/>
    <lineage>
        <taxon>Bacteria</taxon>
        <taxon>Bacillati</taxon>
        <taxon>Actinomycetota</taxon>
        <taxon>Actinomycetes</taxon>
        <taxon>Kitasatosporales</taxon>
        <taxon>Streptomycetaceae</taxon>
        <taxon>Streptomyces</taxon>
    </lineage>
</organism>
<feature type="region of interest" description="Disordered" evidence="2">
    <location>
        <begin position="1"/>
        <end position="90"/>
    </location>
</feature>
<evidence type="ECO:0000313" key="5">
    <source>
        <dbReference type="EMBL" id="RDD88993.1"/>
    </source>
</evidence>